<keyword evidence="1" id="KW-0472">Membrane</keyword>
<gene>
    <name evidence="3" type="ORF">IAC59_04250</name>
</gene>
<reference evidence="3" key="1">
    <citation type="submission" date="2020-10" db="EMBL/GenBank/DDBJ databases">
        <authorList>
            <person name="Gilroy R."/>
        </authorList>
    </citation>
    <scope>NUCLEOTIDE SEQUENCE</scope>
    <source>
        <strain evidence="3">ChiSxjej2B14-8506</strain>
    </source>
</reference>
<feature type="transmembrane region" description="Helical" evidence="1">
    <location>
        <begin position="47"/>
        <end position="69"/>
    </location>
</feature>
<protein>
    <submittedName>
        <fullName evidence="3">Uncharacterized protein</fullName>
    </submittedName>
</protein>
<keyword evidence="1" id="KW-0812">Transmembrane</keyword>
<evidence type="ECO:0000313" key="4">
    <source>
        <dbReference type="Proteomes" id="UP000824123"/>
    </source>
</evidence>
<dbReference type="Proteomes" id="UP000824123">
    <property type="component" value="Unassembled WGS sequence"/>
</dbReference>
<proteinExistence type="predicted"/>
<comment type="caution">
    <text evidence="3">The sequence shown here is derived from an EMBL/GenBank/DDBJ whole genome shotgun (WGS) entry which is preliminary data.</text>
</comment>
<name>A0A9D1LR09_9FIRM</name>
<reference evidence="3" key="2">
    <citation type="journal article" date="2021" name="PeerJ">
        <title>Extensive microbial diversity within the chicken gut microbiome revealed by metagenomics and culture.</title>
        <authorList>
            <person name="Gilroy R."/>
            <person name="Ravi A."/>
            <person name="Getino M."/>
            <person name="Pursley I."/>
            <person name="Horton D.L."/>
            <person name="Alikhan N.F."/>
            <person name="Baker D."/>
            <person name="Gharbi K."/>
            <person name="Hall N."/>
            <person name="Watson M."/>
            <person name="Adriaenssens E.M."/>
            <person name="Foster-Nyarko E."/>
            <person name="Jarju S."/>
            <person name="Secka A."/>
            <person name="Antonio M."/>
            <person name="Oren A."/>
            <person name="Chaudhuri R.R."/>
            <person name="La Ragione R."/>
            <person name="Hildebrand F."/>
            <person name="Pallen M.J."/>
        </authorList>
    </citation>
    <scope>NUCLEOTIDE SEQUENCE</scope>
    <source>
        <strain evidence="3">ChiSxjej2B14-8506</strain>
    </source>
</reference>
<dbReference type="AlphaFoldDB" id="A0A9D1LR09"/>
<keyword evidence="2" id="KW-0732">Signal</keyword>
<feature type="signal peptide" evidence="2">
    <location>
        <begin position="1"/>
        <end position="24"/>
    </location>
</feature>
<dbReference type="EMBL" id="DVNK01000030">
    <property type="protein sequence ID" value="HIU46449.1"/>
    <property type="molecule type" value="Genomic_DNA"/>
</dbReference>
<sequence length="102" mass="10474">MRIKRSKAVLKSLTSAFIATVSSSAINIAAVIAAATAISFIPVPGTVSANLIMAGIDFAVAVVAAMIYIKLPGRLTAAGVQPDQLDEDSLKGMLKDIMADAN</sequence>
<evidence type="ECO:0000256" key="1">
    <source>
        <dbReference type="SAM" id="Phobius"/>
    </source>
</evidence>
<evidence type="ECO:0000256" key="2">
    <source>
        <dbReference type="SAM" id="SignalP"/>
    </source>
</evidence>
<keyword evidence="1" id="KW-1133">Transmembrane helix</keyword>
<feature type="chain" id="PRO_5038381682" evidence="2">
    <location>
        <begin position="25"/>
        <end position="102"/>
    </location>
</feature>
<evidence type="ECO:0000313" key="3">
    <source>
        <dbReference type="EMBL" id="HIU46449.1"/>
    </source>
</evidence>
<organism evidence="3 4">
    <name type="scientific">Candidatus Fimadaptatus faecigallinarum</name>
    <dbReference type="NCBI Taxonomy" id="2840814"/>
    <lineage>
        <taxon>Bacteria</taxon>
        <taxon>Bacillati</taxon>
        <taxon>Bacillota</taxon>
        <taxon>Clostridia</taxon>
        <taxon>Eubacteriales</taxon>
        <taxon>Candidatus Fimadaptatus</taxon>
    </lineage>
</organism>
<accession>A0A9D1LR09</accession>